<sequence length="507" mass="59178">MIKRLVLTCLLLLFVGCLNFKDHVIKISKEKGYTAEQADVIYHAVLQKELMDVEKDGSRTIKYDNYLTADDVLSQVDEMIEAIDTAFKPENKMTKVGRTLRDFPKMKEALEKNRRVLKFMSDRITGLKTYNEFKKLQTGKKEKKYSFDLLNPLVDVKDEFKFTSKTIEDAREKGKLTVIEDLIHMFDFEVKNQDPKYPNDTNRFIYEKKYVNLRIVVYDIGSDHSGDYVEVFRDFEYAPAMKIFKNEQDQLNIVVIDRDKYNEFGYMIPDVVREVYGIPKEKIAIYLTKDNTFVDDLYYEKPTEKEKIVPYINDNKLFFVKVGNIQLIDEFEINKNGWDIPIEYKDRLGNNYKPFVILKKPEKELIEQAKKDNVPVYGQILYVVRQYTSLKNEYMAGMGNVVEYYTPIDRFAFRDIAGLTINKRKIIIDQPGLPTTMGMSSIFTGTSPCIIEYSEGTNKWDIRYKLVDNDGDGKFEARKKIANTDTINPGEDILIKEKVVSHSYGDM</sequence>
<evidence type="ECO:0000313" key="2">
    <source>
        <dbReference type="EMBL" id="QJA73489.1"/>
    </source>
</evidence>
<accession>A0A6M3IQF1</accession>
<evidence type="ECO:0000313" key="1">
    <source>
        <dbReference type="EMBL" id="QJA59518.1"/>
    </source>
</evidence>
<proteinExistence type="predicted"/>
<evidence type="ECO:0008006" key="3">
    <source>
        <dbReference type="Google" id="ProtNLM"/>
    </source>
</evidence>
<dbReference type="EMBL" id="MT141373">
    <property type="protein sequence ID" value="QJA59518.1"/>
    <property type="molecule type" value="Genomic_DNA"/>
</dbReference>
<dbReference type="EMBL" id="MT142031">
    <property type="protein sequence ID" value="QJA73489.1"/>
    <property type="molecule type" value="Genomic_DNA"/>
</dbReference>
<protein>
    <recommendedName>
        <fullName evidence="3">Lipoprotein</fullName>
    </recommendedName>
</protein>
<organism evidence="1">
    <name type="scientific">viral metagenome</name>
    <dbReference type="NCBI Taxonomy" id="1070528"/>
    <lineage>
        <taxon>unclassified sequences</taxon>
        <taxon>metagenomes</taxon>
        <taxon>organismal metagenomes</taxon>
    </lineage>
</organism>
<gene>
    <name evidence="2" type="ORF">MM415A02333_0004</name>
    <name evidence="1" type="ORF">MM415B01281_0008</name>
</gene>
<name>A0A6M3IQF1_9ZZZZ</name>
<dbReference type="AlphaFoldDB" id="A0A6M3IQF1"/>
<dbReference type="PROSITE" id="PS51257">
    <property type="entry name" value="PROKAR_LIPOPROTEIN"/>
    <property type="match status" value="1"/>
</dbReference>
<reference evidence="1" key="1">
    <citation type="submission" date="2020-03" db="EMBL/GenBank/DDBJ databases">
        <title>The deep terrestrial virosphere.</title>
        <authorList>
            <person name="Holmfeldt K."/>
            <person name="Nilsson E."/>
            <person name="Simone D."/>
            <person name="Lopez-Fernandez M."/>
            <person name="Wu X."/>
            <person name="de Brujin I."/>
            <person name="Lundin D."/>
            <person name="Andersson A."/>
            <person name="Bertilsson S."/>
            <person name="Dopson M."/>
        </authorList>
    </citation>
    <scope>NUCLEOTIDE SEQUENCE</scope>
    <source>
        <strain evidence="2">MM415A02333</strain>
        <strain evidence="1">MM415B01281</strain>
    </source>
</reference>